<comment type="caution">
    <text evidence="2">The sequence shown here is derived from an EMBL/GenBank/DDBJ whole genome shotgun (WGS) entry which is preliminary data.</text>
</comment>
<dbReference type="Gene3D" id="2.120.10.70">
    <property type="entry name" value="Fucose-specific lectin"/>
    <property type="match status" value="1"/>
</dbReference>
<feature type="domain" description="PLL-like beta propeller" evidence="1">
    <location>
        <begin position="149"/>
        <end position="371"/>
    </location>
</feature>
<proteinExistence type="predicted"/>
<sequence length="393" mass="43597">MTGSPTSVSPGLAPTALTWGYPHVEVFALTKNTTSSVYRKFRNINATSEYDFMPQGRDMVVVGGHVDTKVAPSISLIGYIYTDATSGTQNATQIQIYDKDIQSGHYKFHDHVQVWTPWGGTSKDKLFNPDIWEGLPTDTYLSAPTAVQYEKTQDMIKVFYIGHDSTGSTVHYLRYTSTSNWAGPFRIYGPDLHEWAPAVIAWAGNDSRLDVFAVSRVNNHLVHTFKEADADQWTEYEDLKGFVTVPPTVVSRQPGRLDVFVRGGDARLWHLSFGDGKWSNWQCISGKTRIQGQPHAISTGPGSIDVFAWGEARGESLYKTYDAVTQKWSPDGNGFTTLIPGGLIGPPKSMVYGNDVEVFAYNIHNQIMWQTIGPDKKAKGDAKAWADVPYNVA</sequence>
<reference evidence="2 3" key="1">
    <citation type="submission" date="2023-01" db="EMBL/GenBank/DDBJ databases">
        <title>Analysis of 21 Apiospora genomes using comparative genomics revels a genus with tremendous synthesis potential of carbohydrate active enzymes and secondary metabolites.</title>
        <authorList>
            <person name="Sorensen T."/>
        </authorList>
    </citation>
    <scope>NUCLEOTIDE SEQUENCE [LARGE SCALE GENOMIC DNA]</scope>
    <source>
        <strain evidence="2 3">CBS 33761</strain>
    </source>
</reference>
<organism evidence="2 3">
    <name type="scientific">Apiospora rasikravindrae</name>
    <dbReference type="NCBI Taxonomy" id="990691"/>
    <lineage>
        <taxon>Eukaryota</taxon>
        <taxon>Fungi</taxon>
        <taxon>Dikarya</taxon>
        <taxon>Ascomycota</taxon>
        <taxon>Pezizomycotina</taxon>
        <taxon>Sordariomycetes</taxon>
        <taxon>Xylariomycetidae</taxon>
        <taxon>Amphisphaeriales</taxon>
        <taxon>Apiosporaceae</taxon>
        <taxon>Apiospora</taxon>
    </lineage>
</organism>
<accession>A0ABR1T0C6</accession>
<evidence type="ECO:0000313" key="2">
    <source>
        <dbReference type="EMBL" id="KAK8040031.1"/>
    </source>
</evidence>
<dbReference type="Proteomes" id="UP001444661">
    <property type="component" value="Unassembled WGS sequence"/>
</dbReference>
<dbReference type="InterPro" id="IPR058502">
    <property type="entry name" value="PLL-like_beta-prop"/>
</dbReference>
<name>A0ABR1T0C6_9PEZI</name>
<gene>
    <name evidence="2" type="ORF">PG993_008442</name>
</gene>
<dbReference type="Pfam" id="PF26607">
    <property type="entry name" value="DUF8189"/>
    <property type="match status" value="1"/>
</dbReference>
<protein>
    <recommendedName>
        <fullName evidence="1">PLL-like beta propeller domain-containing protein</fullName>
    </recommendedName>
</protein>
<evidence type="ECO:0000259" key="1">
    <source>
        <dbReference type="Pfam" id="PF26607"/>
    </source>
</evidence>
<keyword evidence="3" id="KW-1185">Reference proteome</keyword>
<dbReference type="SUPFAM" id="SSF89372">
    <property type="entry name" value="Fucose-specific lectin"/>
    <property type="match status" value="1"/>
</dbReference>
<evidence type="ECO:0000313" key="3">
    <source>
        <dbReference type="Proteomes" id="UP001444661"/>
    </source>
</evidence>
<dbReference type="EMBL" id="JAQQWK010000006">
    <property type="protein sequence ID" value="KAK8040031.1"/>
    <property type="molecule type" value="Genomic_DNA"/>
</dbReference>